<organism evidence="8 9">
    <name type="scientific">Pengzhenrongella sicca</name>
    <dbReference type="NCBI Taxonomy" id="2819238"/>
    <lineage>
        <taxon>Bacteria</taxon>
        <taxon>Bacillati</taxon>
        <taxon>Actinomycetota</taxon>
        <taxon>Actinomycetes</taxon>
        <taxon>Micrococcales</taxon>
        <taxon>Pengzhenrongella</taxon>
    </lineage>
</organism>
<keyword evidence="9" id="KW-1185">Reference proteome</keyword>
<dbReference type="PROSITE" id="PS01295">
    <property type="entry name" value="ISPD"/>
    <property type="match status" value="1"/>
</dbReference>
<evidence type="ECO:0000313" key="9">
    <source>
        <dbReference type="Proteomes" id="UP000663937"/>
    </source>
</evidence>
<evidence type="ECO:0000256" key="4">
    <source>
        <dbReference type="ARBA" id="ARBA00022679"/>
    </source>
</evidence>
<keyword evidence="5 7" id="KW-0548">Nucleotidyltransferase</keyword>
<accession>A0A8A4ZFM5</accession>
<keyword evidence="6 7" id="KW-0414">Isoprene biosynthesis</keyword>
<evidence type="ECO:0000313" key="8">
    <source>
        <dbReference type="EMBL" id="QTE29809.1"/>
    </source>
</evidence>
<dbReference type="Pfam" id="PF01128">
    <property type="entry name" value="IspD"/>
    <property type="match status" value="1"/>
</dbReference>
<comment type="function">
    <text evidence="7">Catalyzes the formation of 4-diphosphocytidyl-2-C-methyl-D-erythritol from CTP and 2-C-methyl-D-erythritol 4-phosphate (MEP).</text>
</comment>
<evidence type="ECO:0000256" key="7">
    <source>
        <dbReference type="HAMAP-Rule" id="MF_00108"/>
    </source>
</evidence>
<evidence type="ECO:0000256" key="2">
    <source>
        <dbReference type="ARBA" id="ARBA00004787"/>
    </source>
</evidence>
<evidence type="ECO:0000256" key="5">
    <source>
        <dbReference type="ARBA" id="ARBA00022695"/>
    </source>
</evidence>
<gene>
    <name evidence="7 8" type="primary">ispD</name>
    <name evidence="8" type="ORF">J4E96_01885</name>
</gene>
<proteinExistence type="inferred from homology"/>
<dbReference type="Proteomes" id="UP000663937">
    <property type="component" value="Chromosome"/>
</dbReference>
<feature type="site" description="Transition state stabilizer" evidence="7">
    <location>
        <position position="27"/>
    </location>
</feature>
<dbReference type="InterPro" id="IPR029044">
    <property type="entry name" value="Nucleotide-diphossugar_trans"/>
</dbReference>
<dbReference type="UniPathway" id="UPA00056">
    <property type="reaction ID" value="UER00093"/>
</dbReference>
<dbReference type="KEGG" id="psic:J4E96_01885"/>
<feature type="site" description="Positions MEP for the nucleophilic attack" evidence="7">
    <location>
        <position position="174"/>
    </location>
</feature>
<dbReference type="EC" id="2.7.7.60" evidence="7"/>
<dbReference type="RefSeq" id="WP_227424115.1">
    <property type="nucleotide sequence ID" value="NZ_CP071868.1"/>
</dbReference>
<dbReference type="InterPro" id="IPR050088">
    <property type="entry name" value="IspD/TarI_cytidylyltransf_bact"/>
</dbReference>
<comment type="catalytic activity">
    <reaction evidence="1 7">
        <text>2-C-methyl-D-erythritol 4-phosphate + CTP + H(+) = 4-CDP-2-C-methyl-D-erythritol + diphosphate</text>
        <dbReference type="Rhea" id="RHEA:13429"/>
        <dbReference type="ChEBI" id="CHEBI:15378"/>
        <dbReference type="ChEBI" id="CHEBI:33019"/>
        <dbReference type="ChEBI" id="CHEBI:37563"/>
        <dbReference type="ChEBI" id="CHEBI:57823"/>
        <dbReference type="ChEBI" id="CHEBI:58262"/>
        <dbReference type="EC" id="2.7.7.60"/>
    </reaction>
</comment>
<dbReference type="PANTHER" id="PTHR32125:SF4">
    <property type="entry name" value="2-C-METHYL-D-ERYTHRITOL 4-PHOSPHATE CYTIDYLYLTRANSFERASE, CHLOROPLASTIC"/>
    <property type="match status" value="1"/>
</dbReference>
<dbReference type="HAMAP" id="MF_00108">
    <property type="entry name" value="IspD"/>
    <property type="match status" value="1"/>
</dbReference>
<dbReference type="GO" id="GO:0050518">
    <property type="term" value="F:2-C-methyl-D-erythritol 4-phosphate cytidylyltransferase activity"/>
    <property type="evidence" value="ECO:0007669"/>
    <property type="project" value="UniProtKB-UniRule"/>
</dbReference>
<protein>
    <recommendedName>
        <fullName evidence="7">2-C-methyl-D-erythritol 4-phosphate cytidylyltransferase</fullName>
        <ecNumber evidence="7">2.7.7.60</ecNumber>
    </recommendedName>
    <alternativeName>
        <fullName evidence="7">4-diphosphocytidyl-2C-methyl-D-erythritol synthase</fullName>
    </alternativeName>
    <alternativeName>
        <fullName evidence="7">MEP cytidylyltransferase</fullName>
        <shortName evidence="7">MCT</shortName>
    </alternativeName>
</protein>
<comment type="pathway">
    <text evidence="2 7">Isoprenoid biosynthesis; isopentenyl diphosphate biosynthesis via DXP pathway; isopentenyl diphosphate from 1-deoxy-D-xylulose 5-phosphate: step 2/6.</text>
</comment>
<dbReference type="GO" id="GO:0019288">
    <property type="term" value="P:isopentenyl diphosphate biosynthetic process, methylerythritol 4-phosphate pathway"/>
    <property type="evidence" value="ECO:0007669"/>
    <property type="project" value="UniProtKB-UniRule"/>
</dbReference>
<dbReference type="SUPFAM" id="SSF53448">
    <property type="entry name" value="Nucleotide-diphospho-sugar transferases"/>
    <property type="match status" value="1"/>
</dbReference>
<sequence>MTTAVPRTAAVLTAAGSGSRFGAAVPKALVLLEGLPLVAHAARRLAESGVVDLIVVTAPEAFLAEFRSVVGRSVLRSSGLSERPESAGVPVLLTAGGASRQASVGAALAMLPPSIEVVLVHDAARPLAPAALVARVAAAVRAGHGAVIPGAAVTDTIVQVGSDGDPAVVANPDRSALRIVQTPQGFDRALLDRAHAAAAHRAVDEAAAATDDASLVAALGEQVHVVPGDPDAFKITAPRDLELAQLALRAGLIRTSAIRPSRTTRSGGTA</sequence>
<dbReference type="EMBL" id="CP071868">
    <property type="protein sequence ID" value="QTE29809.1"/>
    <property type="molecule type" value="Genomic_DNA"/>
</dbReference>
<dbReference type="AlphaFoldDB" id="A0A8A4ZFM5"/>
<dbReference type="Gene3D" id="3.90.550.10">
    <property type="entry name" value="Spore Coat Polysaccharide Biosynthesis Protein SpsA, Chain A"/>
    <property type="match status" value="1"/>
</dbReference>
<keyword evidence="4 7" id="KW-0808">Transferase</keyword>
<feature type="site" description="Transition state stabilizer" evidence="7">
    <location>
        <position position="20"/>
    </location>
</feature>
<feature type="site" description="Positions MEP for the nucleophilic attack" evidence="7">
    <location>
        <position position="234"/>
    </location>
</feature>
<evidence type="ECO:0000256" key="1">
    <source>
        <dbReference type="ARBA" id="ARBA00001282"/>
    </source>
</evidence>
<name>A0A8A4ZFM5_9MICO</name>
<dbReference type="PANTHER" id="PTHR32125">
    <property type="entry name" value="2-C-METHYL-D-ERYTHRITOL 4-PHOSPHATE CYTIDYLYLTRANSFERASE, CHLOROPLASTIC"/>
    <property type="match status" value="1"/>
</dbReference>
<evidence type="ECO:0000256" key="6">
    <source>
        <dbReference type="ARBA" id="ARBA00023229"/>
    </source>
</evidence>
<dbReference type="InterPro" id="IPR034683">
    <property type="entry name" value="IspD/TarI"/>
</dbReference>
<evidence type="ECO:0000256" key="3">
    <source>
        <dbReference type="ARBA" id="ARBA00009789"/>
    </source>
</evidence>
<reference evidence="8" key="1">
    <citation type="submission" date="2021-03" db="EMBL/GenBank/DDBJ databases">
        <title>Pengzhenrongella sicca gen. nov., sp. nov., a new member of suborder Micrococcineae isolated from High-Arctic tundra soil.</title>
        <authorList>
            <person name="Peng F."/>
        </authorList>
    </citation>
    <scope>NUCLEOTIDE SEQUENCE</scope>
    <source>
        <strain evidence="8">LRZ-2</strain>
    </source>
</reference>
<comment type="similarity">
    <text evidence="3 7">Belongs to the IspD/TarI cytidylyltransferase family. IspD subfamily.</text>
</comment>
<dbReference type="InterPro" id="IPR018294">
    <property type="entry name" value="ISPD_synthase_CS"/>
</dbReference>
<dbReference type="InterPro" id="IPR001228">
    <property type="entry name" value="IspD"/>
</dbReference>
<dbReference type="NCBIfam" id="TIGR00453">
    <property type="entry name" value="ispD"/>
    <property type="match status" value="1"/>
</dbReference>